<dbReference type="PANTHER" id="PTHR24419:SF18">
    <property type="entry name" value="SERINE_THREONINE-PROTEIN KINASE HASPIN"/>
    <property type="match status" value="1"/>
</dbReference>
<organism evidence="1 2">
    <name type="scientific">Haemaphysalis longicornis</name>
    <name type="common">Bush tick</name>
    <dbReference type="NCBI Taxonomy" id="44386"/>
    <lineage>
        <taxon>Eukaryota</taxon>
        <taxon>Metazoa</taxon>
        <taxon>Ecdysozoa</taxon>
        <taxon>Arthropoda</taxon>
        <taxon>Chelicerata</taxon>
        <taxon>Arachnida</taxon>
        <taxon>Acari</taxon>
        <taxon>Parasitiformes</taxon>
        <taxon>Ixodida</taxon>
        <taxon>Ixodoidea</taxon>
        <taxon>Ixodidae</taxon>
        <taxon>Haemaphysalinae</taxon>
        <taxon>Haemaphysalis</taxon>
    </lineage>
</organism>
<keyword evidence="2" id="KW-1185">Reference proteome</keyword>
<dbReference type="AlphaFoldDB" id="A0A9J6GCV3"/>
<evidence type="ECO:0000313" key="1">
    <source>
        <dbReference type="EMBL" id="KAH9372623.1"/>
    </source>
</evidence>
<protein>
    <submittedName>
        <fullName evidence="1">Uncharacterized protein</fullName>
    </submittedName>
</protein>
<dbReference type="GO" id="GO:0035556">
    <property type="term" value="P:intracellular signal transduction"/>
    <property type="evidence" value="ECO:0007669"/>
    <property type="project" value="TreeGrafter"/>
</dbReference>
<dbReference type="GO" id="GO:0072354">
    <property type="term" value="F:histone H3T3 kinase activity"/>
    <property type="evidence" value="ECO:0007669"/>
    <property type="project" value="TreeGrafter"/>
</dbReference>
<sequence>MQDLQQAGVYLVTEMQPRWSPLSSYKLSDPEQCVSVLSQACWALAVAEAELEFEHRLPGAGGVLVRPTRSPRVEFTLRGRIVRLRSAGIKIRLQRLHMARIRIGTHTECTDLARFPDFARDDESNVFSSIAKLLR</sequence>
<proteinExistence type="predicted"/>
<name>A0A9J6GCV3_HAELO</name>
<comment type="caution">
    <text evidence="1">The sequence shown here is derived from an EMBL/GenBank/DDBJ whole genome shotgun (WGS) entry which is preliminary data.</text>
</comment>
<dbReference type="GO" id="GO:0000278">
    <property type="term" value="P:mitotic cell cycle"/>
    <property type="evidence" value="ECO:0007669"/>
    <property type="project" value="TreeGrafter"/>
</dbReference>
<dbReference type="Proteomes" id="UP000821853">
    <property type="component" value="Chromosome 4"/>
</dbReference>
<dbReference type="PANTHER" id="PTHR24419">
    <property type="entry name" value="INTERLEUKIN-1 RECEPTOR-ASSOCIATED KINASE"/>
    <property type="match status" value="1"/>
</dbReference>
<dbReference type="OrthoDB" id="6494495at2759"/>
<dbReference type="VEuPathDB" id="VectorBase:HLOH_055569"/>
<dbReference type="Gene3D" id="1.10.510.10">
    <property type="entry name" value="Transferase(Phosphotransferase) domain 1"/>
    <property type="match status" value="1"/>
</dbReference>
<dbReference type="GO" id="GO:0005737">
    <property type="term" value="C:cytoplasm"/>
    <property type="evidence" value="ECO:0007669"/>
    <property type="project" value="TreeGrafter"/>
</dbReference>
<dbReference type="EMBL" id="JABSTR010000006">
    <property type="protein sequence ID" value="KAH9372623.1"/>
    <property type="molecule type" value="Genomic_DNA"/>
</dbReference>
<reference evidence="1 2" key="1">
    <citation type="journal article" date="2020" name="Cell">
        <title>Large-Scale Comparative Analyses of Tick Genomes Elucidate Their Genetic Diversity and Vector Capacities.</title>
        <authorList>
            <consortium name="Tick Genome and Microbiome Consortium (TIGMIC)"/>
            <person name="Jia N."/>
            <person name="Wang J."/>
            <person name="Shi W."/>
            <person name="Du L."/>
            <person name="Sun Y."/>
            <person name="Zhan W."/>
            <person name="Jiang J.F."/>
            <person name="Wang Q."/>
            <person name="Zhang B."/>
            <person name="Ji P."/>
            <person name="Bell-Sakyi L."/>
            <person name="Cui X.M."/>
            <person name="Yuan T.T."/>
            <person name="Jiang B.G."/>
            <person name="Yang W.F."/>
            <person name="Lam T.T."/>
            <person name="Chang Q.C."/>
            <person name="Ding S.J."/>
            <person name="Wang X.J."/>
            <person name="Zhu J.G."/>
            <person name="Ruan X.D."/>
            <person name="Zhao L."/>
            <person name="Wei J.T."/>
            <person name="Ye R.Z."/>
            <person name="Que T.C."/>
            <person name="Du C.H."/>
            <person name="Zhou Y.H."/>
            <person name="Cheng J.X."/>
            <person name="Dai P.F."/>
            <person name="Guo W.B."/>
            <person name="Han X.H."/>
            <person name="Huang E.J."/>
            <person name="Li L.F."/>
            <person name="Wei W."/>
            <person name="Gao Y.C."/>
            <person name="Liu J.Z."/>
            <person name="Shao H.Z."/>
            <person name="Wang X."/>
            <person name="Wang C.C."/>
            <person name="Yang T.C."/>
            <person name="Huo Q.B."/>
            <person name="Li W."/>
            <person name="Chen H.Y."/>
            <person name="Chen S.E."/>
            <person name="Zhou L.G."/>
            <person name="Ni X.B."/>
            <person name="Tian J.H."/>
            <person name="Sheng Y."/>
            <person name="Liu T."/>
            <person name="Pan Y.S."/>
            <person name="Xia L.Y."/>
            <person name="Li J."/>
            <person name="Zhao F."/>
            <person name="Cao W.C."/>
        </authorList>
    </citation>
    <scope>NUCLEOTIDE SEQUENCE [LARGE SCALE GENOMIC DNA]</scope>
    <source>
        <strain evidence="1">HaeL-2018</strain>
    </source>
</reference>
<dbReference type="Pfam" id="PF12330">
    <property type="entry name" value="Haspin_kinase"/>
    <property type="match status" value="1"/>
</dbReference>
<accession>A0A9J6GCV3</accession>
<evidence type="ECO:0000313" key="2">
    <source>
        <dbReference type="Proteomes" id="UP000821853"/>
    </source>
</evidence>
<gene>
    <name evidence="1" type="ORF">HPB48_014378</name>
</gene>
<dbReference type="GO" id="GO:0005634">
    <property type="term" value="C:nucleus"/>
    <property type="evidence" value="ECO:0007669"/>
    <property type="project" value="TreeGrafter"/>
</dbReference>